<accession>A0A7W0CU57</accession>
<dbReference type="InterPro" id="IPR015424">
    <property type="entry name" value="PyrdxlP-dep_Trfase"/>
</dbReference>
<dbReference type="GO" id="GO:0030170">
    <property type="term" value="F:pyridoxal phosphate binding"/>
    <property type="evidence" value="ECO:0007669"/>
    <property type="project" value="InterPro"/>
</dbReference>
<evidence type="ECO:0000256" key="1">
    <source>
        <dbReference type="ARBA" id="ARBA00001933"/>
    </source>
</evidence>
<name>A0A7W0CU57_9ACTN</name>
<dbReference type="InterPro" id="IPR015421">
    <property type="entry name" value="PyrdxlP-dep_Trfase_major"/>
</dbReference>
<dbReference type="InterPro" id="IPR002129">
    <property type="entry name" value="PyrdxlP-dep_de-COase"/>
</dbReference>
<feature type="modified residue" description="N6-(pyridoxal phosphate)lysine" evidence="6">
    <location>
        <position position="288"/>
    </location>
</feature>
<dbReference type="RefSeq" id="WP_181615951.1">
    <property type="nucleotide sequence ID" value="NZ_BAABAM010000010.1"/>
</dbReference>
<dbReference type="EC" id="4.1.1.86" evidence="8"/>
<dbReference type="GO" id="GO:0019752">
    <property type="term" value="P:carboxylic acid metabolic process"/>
    <property type="evidence" value="ECO:0007669"/>
    <property type="project" value="InterPro"/>
</dbReference>
<dbReference type="GO" id="GO:0005737">
    <property type="term" value="C:cytoplasm"/>
    <property type="evidence" value="ECO:0007669"/>
    <property type="project" value="TreeGrafter"/>
</dbReference>
<keyword evidence="9" id="KW-1185">Reference proteome</keyword>
<dbReference type="Gene3D" id="3.40.640.10">
    <property type="entry name" value="Type I PLP-dependent aspartate aminotransferase-like (Major domain)"/>
    <property type="match status" value="1"/>
</dbReference>
<sequence>MWNIEEFVGAAGIAVEELAAYVDESQRGAVPVLARRPPGELARLLGLREWIAEGGMTPDAFREFLRCFLREGTRLHHPAYLAHQTASPDFPAALADLVHGATNNPMAIYEMGAAAATAEFEVLRWMLGKVGFPEGGGVLTHGGSLANLTVMLAARARAVPDAWDEGVPGDLVVLAPPSAHYSVSRAVSILGLGQRAIVPLATDELGRIDAGRLPDVSGKRVMALVAGACATGTGLHDDLRTIGQWCRERDIWFHVDAAHGASALLSPEHSGLLDGIELADSVIWDAHKMLRTSALAAAVLVRREGDLDAAFQQEASYLFYGDQGFDLINRTVECTKAELGLKIFLNLAWRGERGLGDYVAAQYGTAHRFWELGRDRPGFVFPYEPESNIVCFRYGTGDQALLRERLMDSGRFHLTSAELGGVRHLRITVMAPATDDKTLEALLDAVAEHGSPGGSMEA</sequence>
<evidence type="ECO:0000313" key="8">
    <source>
        <dbReference type="EMBL" id="MBA2897258.1"/>
    </source>
</evidence>
<gene>
    <name evidence="8" type="ORF">HNR30_008654</name>
</gene>
<evidence type="ECO:0000256" key="4">
    <source>
        <dbReference type="ARBA" id="ARBA00022898"/>
    </source>
</evidence>
<dbReference type="Proteomes" id="UP000530928">
    <property type="component" value="Unassembled WGS sequence"/>
</dbReference>
<dbReference type="AlphaFoldDB" id="A0A7W0CU57"/>
<dbReference type="Gene3D" id="3.90.1150.170">
    <property type="match status" value="1"/>
</dbReference>
<evidence type="ECO:0000256" key="5">
    <source>
        <dbReference type="ARBA" id="ARBA00023239"/>
    </source>
</evidence>
<comment type="similarity">
    <text evidence="2 7">Belongs to the group II decarboxylase family.</text>
</comment>
<evidence type="ECO:0000256" key="7">
    <source>
        <dbReference type="RuleBase" id="RU000382"/>
    </source>
</evidence>
<keyword evidence="3" id="KW-0210">Decarboxylase</keyword>
<evidence type="ECO:0000256" key="3">
    <source>
        <dbReference type="ARBA" id="ARBA00022793"/>
    </source>
</evidence>
<dbReference type="PANTHER" id="PTHR45677">
    <property type="entry name" value="GLUTAMATE DECARBOXYLASE-RELATED"/>
    <property type="match status" value="1"/>
</dbReference>
<evidence type="ECO:0000256" key="2">
    <source>
        <dbReference type="ARBA" id="ARBA00009533"/>
    </source>
</evidence>
<keyword evidence="5 7" id="KW-0456">Lyase</keyword>
<comment type="cofactor">
    <cofactor evidence="1 6 7">
        <name>pyridoxal 5'-phosphate</name>
        <dbReference type="ChEBI" id="CHEBI:597326"/>
    </cofactor>
</comment>
<proteinExistence type="inferred from homology"/>
<comment type="caution">
    <text evidence="8">The sequence shown here is derived from an EMBL/GenBank/DDBJ whole genome shotgun (WGS) entry which is preliminary data.</text>
</comment>
<organism evidence="8 9">
    <name type="scientific">Nonomuraea soli</name>
    <dbReference type="NCBI Taxonomy" id="1032476"/>
    <lineage>
        <taxon>Bacteria</taxon>
        <taxon>Bacillati</taxon>
        <taxon>Actinomycetota</taxon>
        <taxon>Actinomycetes</taxon>
        <taxon>Streptosporangiales</taxon>
        <taxon>Streptosporangiaceae</taxon>
        <taxon>Nonomuraea</taxon>
    </lineage>
</organism>
<dbReference type="GO" id="GO:0004058">
    <property type="term" value="F:aromatic-L-amino-acid decarboxylase activity"/>
    <property type="evidence" value="ECO:0007669"/>
    <property type="project" value="UniProtKB-ARBA"/>
</dbReference>
<evidence type="ECO:0000256" key="6">
    <source>
        <dbReference type="PIRSR" id="PIRSR602129-50"/>
    </source>
</evidence>
<evidence type="ECO:0000313" key="9">
    <source>
        <dbReference type="Proteomes" id="UP000530928"/>
    </source>
</evidence>
<protein>
    <submittedName>
        <fullName evidence="8">L-2,4-diaminobutyrate decarboxylase</fullName>
        <ecNumber evidence="8">4.1.1.86</ecNumber>
    </submittedName>
</protein>
<dbReference type="GO" id="GO:0033983">
    <property type="term" value="F:diaminobutyrate decarboxylase activity"/>
    <property type="evidence" value="ECO:0007669"/>
    <property type="project" value="UniProtKB-EC"/>
</dbReference>
<keyword evidence="4 6" id="KW-0663">Pyridoxal phosphate</keyword>
<dbReference type="EMBL" id="JACDUR010000010">
    <property type="protein sequence ID" value="MBA2897258.1"/>
    <property type="molecule type" value="Genomic_DNA"/>
</dbReference>
<dbReference type="Pfam" id="PF00282">
    <property type="entry name" value="Pyridoxal_deC"/>
    <property type="match status" value="1"/>
</dbReference>
<dbReference type="PANTHER" id="PTHR45677:SF8">
    <property type="entry name" value="CYSTEINE SULFINIC ACID DECARBOXYLASE"/>
    <property type="match status" value="1"/>
</dbReference>
<dbReference type="SUPFAM" id="SSF53383">
    <property type="entry name" value="PLP-dependent transferases"/>
    <property type="match status" value="1"/>
</dbReference>
<reference evidence="8 9" key="1">
    <citation type="submission" date="2020-07" db="EMBL/GenBank/DDBJ databases">
        <title>Genomic Encyclopedia of Type Strains, Phase IV (KMG-IV): sequencing the most valuable type-strain genomes for metagenomic binning, comparative biology and taxonomic classification.</title>
        <authorList>
            <person name="Goeker M."/>
        </authorList>
    </citation>
    <scope>NUCLEOTIDE SEQUENCE [LARGE SCALE GENOMIC DNA]</scope>
    <source>
        <strain evidence="8 9">DSM 45533</strain>
    </source>
</reference>